<accession>A0ABU2NLB3</accession>
<evidence type="ECO:0000256" key="1">
    <source>
        <dbReference type="SAM" id="Phobius"/>
    </source>
</evidence>
<gene>
    <name evidence="2" type="ORF">RM572_03170</name>
</gene>
<feature type="transmembrane region" description="Helical" evidence="1">
    <location>
        <begin position="20"/>
        <end position="40"/>
    </location>
</feature>
<comment type="caution">
    <text evidence="2">The sequence shown here is derived from an EMBL/GenBank/DDBJ whole genome shotgun (WGS) entry which is preliminary data.</text>
</comment>
<evidence type="ECO:0000313" key="3">
    <source>
        <dbReference type="Proteomes" id="UP001183414"/>
    </source>
</evidence>
<dbReference type="RefSeq" id="WP_311671699.1">
    <property type="nucleotide sequence ID" value="NZ_JAVREQ010000001.1"/>
</dbReference>
<evidence type="ECO:0000313" key="2">
    <source>
        <dbReference type="EMBL" id="MDT0377775.1"/>
    </source>
</evidence>
<keyword evidence="3" id="KW-1185">Reference proteome</keyword>
<name>A0ABU2NLB3_9ACTN</name>
<sequence length="203" mass="20976">MGDFLRATLEFPAVLFTPALPAVLAYWLFVLLGGVPLGTFAEGGGGRRLPGGAGAVKRSALSPFHGAPSAVVVSLLVAIAWFLSLAVTVLVPGTLLRLAALPAVLGAALALTRLTLRPLRRFARPEEGISHAEFVGRVCVIRTGRVNARFGQAEVAAPDGATALVQVRADDALGPELAAGDTALIYAYDAEGGHFHVAPYDAS</sequence>
<proteinExistence type="predicted"/>
<dbReference type="EMBL" id="JAVREQ010000001">
    <property type="protein sequence ID" value="MDT0377775.1"/>
    <property type="molecule type" value="Genomic_DNA"/>
</dbReference>
<evidence type="ECO:0008006" key="4">
    <source>
        <dbReference type="Google" id="ProtNLM"/>
    </source>
</evidence>
<keyword evidence="1" id="KW-0472">Membrane</keyword>
<reference evidence="3" key="1">
    <citation type="submission" date="2023-07" db="EMBL/GenBank/DDBJ databases">
        <title>30 novel species of actinomycetes from the DSMZ collection.</title>
        <authorList>
            <person name="Nouioui I."/>
        </authorList>
    </citation>
    <scope>NUCLEOTIDE SEQUENCE [LARGE SCALE GENOMIC DNA]</scope>
    <source>
        <strain evidence="3">DSM 42041</strain>
    </source>
</reference>
<keyword evidence="1" id="KW-0812">Transmembrane</keyword>
<keyword evidence="1" id="KW-1133">Transmembrane helix</keyword>
<dbReference type="Proteomes" id="UP001183414">
    <property type="component" value="Unassembled WGS sequence"/>
</dbReference>
<organism evidence="2 3">
    <name type="scientific">Streptomyces hazeniae</name>
    <dbReference type="NCBI Taxonomy" id="3075538"/>
    <lineage>
        <taxon>Bacteria</taxon>
        <taxon>Bacillati</taxon>
        <taxon>Actinomycetota</taxon>
        <taxon>Actinomycetes</taxon>
        <taxon>Kitasatosporales</taxon>
        <taxon>Streptomycetaceae</taxon>
        <taxon>Streptomyces</taxon>
    </lineage>
</organism>
<protein>
    <recommendedName>
        <fullName evidence="4">DUF1449 family protein</fullName>
    </recommendedName>
</protein>
<feature type="transmembrane region" description="Helical" evidence="1">
    <location>
        <begin position="95"/>
        <end position="116"/>
    </location>
</feature>
<feature type="transmembrane region" description="Helical" evidence="1">
    <location>
        <begin position="61"/>
        <end position="83"/>
    </location>
</feature>